<evidence type="ECO:0000256" key="13">
    <source>
        <dbReference type="ARBA" id="ARBA00034005"/>
    </source>
</evidence>
<keyword evidence="20" id="KW-1185">Reference proteome</keyword>
<dbReference type="FunFam" id="3.30.470.30:FF:000001">
    <property type="entry name" value="DNA ligase"/>
    <property type="match status" value="1"/>
</dbReference>
<feature type="domain" description="BRCT" evidence="18">
    <location>
        <begin position="586"/>
        <end position="662"/>
    </location>
</feature>
<protein>
    <recommendedName>
        <fullName evidence="3 15">DNA ligase</fullName>
        <ecNumber evidence="2 15">6.5.1.2</ecNumber>
    </recommendedName>
    <alternativeName>
        <fullName evidence="15">Polydeoxyribonucleotide synthase [NAD(+)]</fullName>
    </alternativeName>
</protein>
<comment type="similarity">
    <text evidence="14 15">Belongs to the NAD-dependent DNA ligase family. LigA subfamily.</text>
</comment>
<dbReference type="InterPro" id="IPR001679">
    <property type="entry name" value="DNA_ligase"/>
</dbReference>
<evidence type="ECO:0000256" key="2">
    <source>
        <dbReference type="ARBA" id="ARBA00012722"/>
    </source>
</evidence>
<feature type="active site" description="N6-AMP-lysine intermediate" evidence="15">
    <location>
        <position position="113"/>
    </location>
</feature>
<dbReference type="EMBL" id="BGZN01000034">
    <property type="protein sequence ID" value="GBR74199.1"/>
    <property type="molecule type" value="Genomic_DNA"/>
</dbReference>
<dbReference type="InterPro" id="IPR010994">
    <property type="entry name" value="RuvA_2-like"/>
</dbReference>
<evidence type="ECO:0000256" key="12">
    <source>
        <dbReference type="ARBA" id="ARBA00023211"/>
    </source>
</evidence>
<evidence type="ECO:0000313" key="20">
    <source>
        <dbReference type="Proteomes" id="UP000269352"/>
    </source>
</evidence>
<dbReference type="HAMAP" id="MF_01588">
    <property type="entry name" value="DNA_ligase_A"/>
    <property type="match status" value="1"/>
</dbReference>
<feature type="binding site" evidence="15">
    <location>
        <position position="168"/>
    </location>
    <ligand>
        <name>NAD(+)</name>
        <dbReference type="ChEBI" id="CHEBI:57540"/>
    </ligand>
</feature>
<keyword evidence="10 15" id="KW-0520">NAD</keyword>
<dbReference type="GO" id="GO:0006281">
    <property type="term" value="P:DNA repair"/>
    <property type="evidence" value="ECO:0007669"/>
    <property type="project" value="UniProtKB-KW"/>
</dbReference>
<evidence type="ECO:0000256" key="1">
    <source>
        <dbReference type="ARBA" id="ARBA00004067"/>
    </source>
</evidence>
<evidence type="ECO:0000313" key="19">
    <source>
        <dbReference type="EMBL" id="GBR74199.1"/>
    </source>
</evidence>
<dbReference type="InterPro" id="IPR033136">
    <property type="entry name" value="DNA_ligase_CS"/>
</dbReference>
<feature type="binding site" evidence="15">
    <location>
        <position position="405"/>
    </location>
    <ligand>
        <name>Zn(2+)</name>
        <dbReference type="ChEBI" id="CHEBI:29105"/>
    </ligand>
</feature>
<feature type="binding site" evidence="15">
    <location>
        <position position="295"/>
    </location>
    <ligand>
        <name>NAD(+)</name>
        <dbReference type="ChEBI" id="CHEBI:57540"/>
    </ligand>
</feature>
<dbReference type="SUPFAM" id="SSF50249">
    <property type="entry name" value="Nucleic acid-binding proteins"/>
    <property type="match status" value="1"/>
</dbReference>
<evidence type="ECO:0000256" key="17">
    <source>
        <dbReference type="SAM" id="Coils"/>
    </source>
</evidence>
<dbReference type="FunFam" id="1.10.150.20:FF:000007">
    <property type="entry name" value="DNA ligase"/>
    <property type="match status" value="1"/>
</dbReference>
<dbReference type="Gene3D" id="2.40.50.140">
    <property type="entry name" value="Nucleic acid-binding proteins"/>
    <property type="match status" value="1"/>
</dbReference>
<keyword evidence="11 15" id="KW-0234">DNA repair</keyword>
<dbReference type="InterPro" id="IPR041663">
    <property type="entry name" value="DisA/LigA_HHH"/>
</dbReference>
<feature type="binding site" evidence="15">
    <location>
        <begin position="31"/>
        <end position="35"/>
    </location>
    <ligand>
        <name>NAD(+)</name>
        <dbReference type="ChEBI" id="CHEBI:57540"/>
    </ligand>
</feature>
<dbReference type="Gene3D" id="1.10.287.610">
    <property type="entry name" value="Helix hairpin bin"/>
    <property type="match status" value="1"/>
</dbReference>
<evidence type="ECO:0000256" key="7">
    <source>
        <dbReference type="ARBA" id="ARBA00022763"/>
    </source>
</evidence>
<feature type="binding site" evidence="15">
    <location>
        <position position="111"/>
    </location>
    <ligand>
        <name>NAD(+)</name>
        <dbReference type="ChEBI" id="CHEBI:57540"/>
    </ligand>
</feature>
<dbReference type="SUPFAM" id="SSF47781">
    <property type="entry name" value="RuvA domain 2-like"/>
    <property type="match status" value="1"/>
</dbReference>
<evidence type="ECO:0000256" key="9">
    <source>
        <dbReference type="ARBA" id="ARBA00022842"/>
    </source>
</evidence>
<dbReference type="InterPro" id="IPR018239">
    <property type="entry name" value="DNA_ligase_AS"/>
</dbReference>
<feature type="binding site" evidence="15">
    <location>
        <position position="429"/>
    </location>
    <ligand>
        <name>Zn(2+)</name>
        <dbReference type="ChEBI" id="CHEBI:29105"/>
    </ligand>
</feature>
<organism evidence="19 20">
    <name type="scientific">Termititenax aidoneus</name>
    <dbReference type="NCBI Taxonomy" id="2218524"/>
    <lineage>
        <taxon>Bacteria</taxon>
        <taxon>Bacillati</taxon>
        <taxon>Candidatus Margulisiibacteriota</taxon>
        <taxon>Candidatus Termititenacia</taxon>
        <taxon>Candidatus Termititenacales</taxon>
        <taxon>Candidatus Termititenacaceae</taxon>
        <taxon>Candidatus Termititenax</taxon>
    </lineage>
</organism>
<dbReference type="PROSITE" id="PS50172">
    <property type="entry name" value="BRCT"/>
    <property type="match status" value="1"/>
</dbReference>
<evidence type="ECO:0000256" key="16">
    <source>
        <dbReference type="RuleBase" id="RU000618"/>
    </source>
</evidence>
<dbReference type="CDD" id="cd00114">
    <property type="entry name" value="LIGANc"/>
    <property type="match status" value="1"/>
</dbReference>
<dbReference type="Proteomes" id="UP000269352">
    <property type="component" value="Unassembled WGS sequence"/>
</dbReference>
<evidence type="ECO:0000256" key="8">
    <source>
        <dbReference type="ARBA" id="ARBA00022833"/>
    </source>
</evidence>
<dbReference type="InterPro" id="IPR036420">
    <property type="entry name" value="BRCT_dom_sf"/>
</dbReference>
<evidence type="ECO:0000259" key="18">
    <source>
        <dbReference type="PROSITE" id="PS50172"/>
    </source>
</evidence>
<dbReference type="GO" id="GO:0003677">
    <property type="term" value="F:DNA binding"/>
    <property type="evidence" value="ECO:0007669"/>
    <property type="project" value="TreeGrafter"/>
</dbReference>
<dbReference type="Gene3D" id="1.10.150.20">
    <property type="entry name" value="5' to 3' exonuclease, C-terminal subdomain"/>
    <property type="match status" value="2"/>
</dbReference>
<dbReference type="PROSITE" id="PS01056">
    <property type="entry name" value="DNA_LIGASE_N2"/>
    <property type="match status" value="1"/>
</dbReference>
<feature type="binding site" evidence="15">
    <location>
        <position position="271"/>
    </location>
    <ligand>
        <name>NAD(+)</name>
        <dbReference type="ChEBI" id="CHEBI:57540"/>
    </ligand>
</feature>
<evidence type="ECO:0000256" key="15">
    <source>
        <dbReference type="HAMAP-Rule" id="MF_01588"/>
    </source>
</evidence>
<dbReference type="Pfam" id="PF03120">
    <property type="entry name" value="OB_DNA_ligase"/>
    <property type="match status" value="1"/>
</dbReference>
<dbReference type="InterPro" id="IPR013839">
    <property type="entry name" value="DNAligase_adenylation"/>
</dbReference>
<dbReference type="PROSITE" id="PS01055">
    <property type="entry name" value="DNA_LIGASE_N1"/>
    <property type="match status" value="1"/>
</dbReference>
<dbReference type="Pfam" id="PF00533">
    <property type="entry name" value="BRCT"/>
    <property type="match status" value="1"/>
</dbReference>
<feature type="coiled-coil region" evidence="17">
    <location>
        <begin position="522"/>
        <end position="549"/>
    </location>
</feature>
<dbReference type="EC" id="6.5.1.2" evidence="2 15"/>
<comment type="cofactor">
    <cofactor evidence="15">
        <name>Mg(2+)</name>
        <dbReference type="ChEBI" id="CHEBI:18420"/>
    </cofactor>
    <cofactor evidence="15">
        <name>Mn(2+)</name>
        <dbReference type="ChEBI" id="CHEBI:29035"/>
    </cofactor>
</comment>
<keyword evidence="4 15" id="KW-0436">Ligase</keyword>
<dbReference type="InterPro" id="IPR013840">
    <property type="entry name" value="DNAligase_N"/>
</dbReference>
<dbReference type="InterPro" id="IPR004150">
    <property type="entry name" value="NAD_DNA_ligase_OB"/>
</dbReference>
<feature type="binding site" evidence="15">
    <location>
        <position position="408"/>
    </location>
    <ligand>
        <name>Zn(2+)</name>
        <dbReference type="ChEBI" id="CHEBI:29105"/>
    </ligand>
</feature>
<accession>A0A388TCV1</accession>
<evidence type="ECO:0000256" key="11">
    <source>
        <dbReference type="ARBA" id="ARBA00023204"/>
    </source>
</evidence>
<feature type="binding site" evidence="15">
    <location>
        <begin position="80"/>
        <end position="81"/>
    </location>
    <ligand>
        <name>NAD(+)</name>
        <dbReference type="ChEBI" id="CHEBI:57540"/>
    </ligand>
</feature>
<dbReference type="PANTHER" id="PTHR23389:SF9">
    <property type="entry name" value="DNA LIGASE"/>
    <property type="match status" value="1"/>
</dbReference>
<reference evidence="19 20" key="1">
    <citation type="journal article" date="2019" name="ISME J.">
        <title>Genome analyses of uncultured TG2/ZB3 bacteria in 'Margulisbacteria' specifically attached to ectosymbiotic spirochetes of protists in the termite gut.</title>
        <authorList>
            <person name="Utami Y.D."/>
            <person name="Kuwahara H."/>
            <person name="Igai K."/>
            <person name="Murakami T."/>
            <person name="Sugaya K."/>
            <person name="Morikawa T."/>
            <person name="Nagura Y."/>
            <person name="Yuki M."/>
            <person name="Deevong P."/>
            <person name="Inoue T."/>
            <person name="Kihara K."/>
            <person name="Lo N."/>
            <person name="Yamada A."/>
            <person name="Ohkuma M."/>
            <person name="Hongoh Y."/>
        </authorList>
    </citation>
    <scope>NUCLEOTIDE SEQUENCE [LARGE SCALE GENOMIC DNA]</scope>
    <source>
        <strain evidence="19">NkOx7-01</strain>
    </source>
</reference>
<dbReference type="SMART" id="SM00532">
    <property type="entry name" value="LIGANc"/>
    <property type="match status" value="1"/>
</dbReference>
<keyword evidence="8 15" id="KW-0862">Zinc</keyword>
<dbReference type="InterPro" id="IPR012340">
    <property type="entry name" value="NA-bd_OB-fold"/>
</dbReference>
<dbReference type="PANTHER" id="PTHR23389">
    <property type="entry name" value="CHROMOSOME TRANSMISSION FIDELITY FACTOR 18"/>
    <property type="match status" value="1"/>
</dbReference>
<dbReference type="NCBIfam" id="TIGR00575">
    <property type="entry name" value="dnlj"/>
    <property type="match status" value="1"/>
</dbReference>
<dbReference type="SUPFAM" id="SSF52113">
    <property type="entry name" value="BRCT domain"/>
    <property type="match status" value="1"/>
</dbReference>
<dbReference type="NCBIfam" id="NF005932">
    <property type="entry name" value="PRK07956.1"/>
    <property type="match status" value="1"/>
</dbReference>
<dbReference type="PIRSF" id="PIRSF001604">
    <property type="entry name" value="LigA"/>
    <property type="match status" value="1"/>
</dbReference>
<keyword evidence="9 15" id="KW-0460">Magnesium</keyword>
<dbReference type="FunFam" id="2.40.50.140:FF:000012">
    <property type="entry name" value="DNA ligase"/>
    <property type="match status" value="1"/>
</dbReference>
<dbReference type="GO" id="GO:0003911">
    <property type="term" value="F:DNA ligase (NAD+) activity"/>
    <property type="evidence" value="ECO:0007669"/>
    <property type="project" value="UniProtKB-UniRule"/>
</dbReference>
<comment type="caution">
    <text evidence="15">Lacks conserved residue(s) required for the propagation of feature annotation.</text>
</comment>
<keyword evidence="5 15" id="KW-0235">DNA replication</keyword>
<evidence type="ECO:0000256" key="5">
    <source>
        <dbReference type="ARBA" id="ARBA00022705"/>
    </source>
</evidence>
<dbReference type="Gene3D" id="3.30.470.30">
    <property type="entry name" value="DNA ligase/mRNA capping enzyme"/>
    <property type="match status" value="1"/>
</dbReference>
<dbReference type="GO" id="GO:0046872">
    <property type="term" value="F:metal ion binding"/>
    <property type="evidence" value="ECO:0007669"/>
    <property type="project" value="UniProtKB-KW"/>
</dbReference>
<evidence type="ECO:0000256" key="6">
    <source>
        <dbReference type="ARBA" id="ARBA00022723"/>
    </source>
</evidence>
<feature type="binding site" evidence="15">
    <location>
        <position position="134"/>
    </location>
    <ligand>
        <name>NAD(+)</name>
        <dbReference type="ChEBI" id="CHEBI:57540"/>
    </ligand>
</feature>
<comment type="catalytic activity">
    <reaction evidence="13 15 16">
        <text>NAD(+) + (deoxyribonucleotide)n-3'-hydroxyl + 5'-phospho-(deoxyribonucleotide)m = (deoxyribonucleotide)n+m + AMP + beta-nicotinamide D-nucleotide.</text>
        <dbReference type="EC" id="6.5.1.2"/>
    </reaction>
</comment>
<keyword evidence="7 15" id="KW-0227">DNA damage</keyword>
<evidence type="ECO:0000256" key="14">
    <source>
        <dbReference type="ARBA" id="ARBA00060881"/>
    </source>
</evidence>
<dbReference type="InterPro" id="IPR001357">
    <property type="entry name" value="BRCT_dom"/>
</dbReference>
<dbReference type="AlphaFoldDB" id="A0A388TCV1"/>
<keyword evidence="6 15" id="KW-0479">Metal-binding</keyword>
<dbReference type="GO" id="GO:0006260">
    <property type="term" value="P:DNA replication"/>
    <property type="evidence" value="ECO:0007669"/>
    <property type="project" value="UniProtKB-KW"/>
</dbReference>
<dbReference type="FunFam" id="1.10.287.610:FF:000002">
    <property type="entry name" value="DNA ligase"/>
    <property type="match status" value="1"/>
</dbReference>
<proteinExistence type="inferred from homology"/>
<dbReference type="Pfam" id="PF12826">
    <property type="entry name" value="HHH_2"/>
    <property type="match status" value="1"/>
</dbReference>
<comment type="caution">
    <text evidence="19">The sequence shown here is derived from an EMBL/GenBank/DDBJ whole genome shotgun (WGS) entry which is preliminary data.</text>
</comment>
<dbReference type="Gene3D" id="6.20.10.30">
    <property type="match status" value="1"/>
</dbReference>
<name>A0A388TCV1_TERA1</name>
<dbReference type="SUPFAM" id="SSF56091">
    <property type="entry name" value="DNA ligase/mRNA capping enzyme, catalytic domain"/>
    <property type="match status" value="1"/>
</dbReference>
<dbReference type="Pfam" id="PF03119">
    <property type="entry name" value="DNA_ligase_ZBD"/>
    <property type="match status" value="1"/>
</dbReference>
<comment type="function">
    <text evidence="1 15">DNA ligase that catalyzes the formation of phosphodiester linkages between 5'-phosphoryl and 3'-hydroxyl groups in double-stranded DNA using NAD as a coenzyme and as the energy source for the reaction. It is essential for DNA replication and repair of damaged DNA.</text>
</comment>
<dbReference type="Pfam" id="PF01653">
    <property type="entry name" value="DNA_ligase_aden"/>
    <property type="match status" value="1"/>
</dbReference>
<evidence type="ECO:0000256" key="10">
    <source>
        <dbReference type="ARBA" id="ARBA00023027"/>
    </source>
</evidence>
<dbReference type="Pfam" id="PF14520">
    <property type="entry name" value="HHH_5"/>
    <property type="match status" value="1"/>
</dbReference>
<evidence type="ECO:0000256" key="3">
    <source>
        <dbReference type="ARBA" id="ARBA00013308"/>
    </source>
</evidence>
<dbReference type="Gene3D" id="3.40.50.10190">
    <property type="entry name" value="BRCT domain"/>
    <property type="match status" value="1"/>
</dbReference>
<keyword evidence="17" id="KW-0175">Coiled coil</keyword>
<evidence type="ECO:0000256" key="4">
    <source>
        <dbReference type="ARBA" id="ARBA00022598"/>
    </source>
</evidence>
<keyword evidence="12 15" id="KW-0464">Manganese</keyword>
<gene>
    <name evidence="15 19" type="primary">ligA</name>
    <name evidence="19" type="ORF">NO1_1420</name>
</gene>
<sequence length="662" mass="72752">MSIQQDIAKLRQEIQRHERLYYVADAPEISDQEYDKLLQELQAMETAHPELVTPDSPTQRVGGAPLEKFASVAHQQPLYSLDNAFSLADLAEFDTRARKGLAAAEIEYICELKIDGLAVSLIYEQGLFTLGATRGDGKKGENVTENLKTVRAIPLRLPEARDIVVRGEIYMKRSDFQKLEGFANPRNAAAGSLRQLDPKITAARRLDMFCYSVLAEHQTQEEGYQLIQKLGFKLNPHRRICRGLAAVEKYIQEWETRRRELDYDTDGIVIKINSIAAQQKLGFTTKAPRWAIAYKYAPEQAVTRLEAIDIQVGRTGALTPVARLTPVELNGVIVSNATLHNADEIQRKDVRIGDQVLIQRAGEVIPEVVSVAAAAKQWSLNGAVIERSRDTEATRSKPFIFPKKCPVCGAVAVKDAEDDAVWRCPNAECPARIKGALKHFVSKDAADIEGCGEQIVEQLNKAGLVHNPADLYDLKYADLIQLERMGEKSVSNLLSAIEKSKQVGLARILFGLGIRHVGQYVAEKLADKYQAVENLLAAAEDELANTDGVGEVVARSLCAALQTPELRKIISRLQESGVVLSDKRARLSNALAGKTFVLTGTLPTLSRSEAEELIKSHGGSVSSSVSKKTSYVLLGGSPGSKADKAKKLGVPLIDEKSLREML</sequence>
<dbReference type="SMART" id="SM00292">
    <property type="entry name" value="BRCT"/>
    <property type="match status" value="1"/>
</dbReference>
<dbReference type="InterPro" id="IPR004149">
    <property type="entry name" value="Znf_DNAligase_C4"/>
</dbReference>